<dbReference type="PANTHER" id="PTHR11062">
    <property type="entry name" value="EXOSTOSIN HEPARAN SULFATE GLYCOSYLTRANSFERASE -RELATED"/>
    <property type="match status" value="1"/>
</dbReference>
<keyword evidence="3" id="KW-0808">Transferase</keyword>
<keyword evidence="6" id="KW-0812">Transmembrane</keyword>
<evidence type="ECO:0000256" key="5">
    <source>
        <dbReference type="ARBA" id="ARBA00023034"/>
    </source>
</evidence>
<dbReference type="EMBL" id="JABTTQ020001095">
    <property type="protein sequence ID" value="KAK6135472.1"/>
    <property type="molecule type" value="Genomic_DNA"/>
</dbReference>
<dbReference type="Pfam" id="PF03016">
    <property type="entry name" value="Exostosin_GT47"/>
    <property type="match status" value="1"/>
</dbReference>
<evidence type="ECO:0000256" key="3">
    <source>
        <dbReference type="ARBA" id="ARBA00022676"/>
    </source>
</evidence>
<keyword evidence="9" id="KW-1185">Reference proteome</keyword>
<organism evidence="8 9">
    <name type="scientific">Rehmannia glutinosa</name>
    <name type="common">Chinese foxglove</name>
    <dbReference type="NCBI Taxonomy" id="99300"/>
    <lineage>
        <taxon>Eukaryota</taxon>
        <taxon>Viridiplantae</taxon>
        <taxon>Streptophyta</taxon>
        <taxon>Embryophyta</taxon>
        <taxon>Tracheophyta</taxon>
        <taxon>Spermatophyta</taxon>
        <taxon>Magnoliopsida</taxon>
        <taxon>eudicotyledons</taxon>
        <taxon>Gunneridae</taxon>
        <taxon>Pentapetalae</taxon>
        <taxon>asterids</taxon>
        <taxon>lamiids</taxon>
        <taxon>Lamiales</taxon>
        <taxon>Orobanchaceae</taxon>
        <taxon>Rehmannieae</taxon>
        <taxon>Rehmannia</taxon>
    </lineage>
</organism>
<accession>A0ABR0VKL2</accession>
<gene>
    <name evidence="8" type="ORF">DH2020_030797</name>
</gene>
<keyword evidence="6" id="KW-0472">Membrane</keyword>
<dbReference type="Proteomes" id="UP001318860">
    <property type="component" value="Unassembled WGS sequence"/>
</dbReference>
<evidence type="ECO:0000256" key="2">
    <source>
        <dbReference type="ARBA" id="ARBA00010271"/>
    </source>
</evidence>
<comment type="subcellular location">
    <subcellularLocation>
        <location evidence="1">Golgi apparatus membrane</location>
        <topology evidence="1">Single-pass type II membrane protein</topology>
    </subcellularLocation>
</comment>
<comment type="caution">
    <text evidence="8">The sequence shown here is derived from an EMBL/GenBank/DDBJ whole genome shotgun (WGS) entry which is preliminary data.</text>
</comment>
<evidence type="ECO:0000259" key="7">
    <source>
        <dbReference type="Pfam" id="PF03016"/>
    </source>
</evidence>
<dbReference type="InterPro" id="IPR040911">
    <property type="entry name" value="Exostosin_GT47"/>
</dbReference>
<protein>
    <recommendedName>
        <fullName evidence="7">Exostosin GT47 domain-containing protein</fullName>
    </recommendedName>
</protein>
<evidence type="ECO:0000313" key="8">
    <source>
        <dbReference type="EMBL" id="KAK6135472.1"/>
    </source>
</evidence>
<proteinExistence type="inferred from homology"/>
<feature type="domain" description="Exostosin GT47" evidence="7">
    <location>
        <begin position="73"/>
        <end position="348"/>
    </location>
</feature>
<keyword evidence="4" id="KW-0735">Signal-anchor</keyword>
<dbReference type="PANTHER" id="PTHR11062:SF378">
    <property type="entry name" value="EXOSTOSIN GT47 DOMAIN-CONTAINING PROTEIN"/>
    <property type="match status" value="1"/>
</dbReference>
<evidence type="ECO:0000256" key="1">
    <source>
        <dbReference type="ARBA" id="ARBA00004323"/>
    </source>
</evidence>
<keyword evidence="3" id="KW-0328">Glycosyltransferase</keyword>
<dbReference type="InterPro" id="IPR004263">
    <property type="entry name" value="Exostosin"/>
</dbReference>
<sequence length="381" mass="43499">MANLYSRFRRPPLSWLLIILAIFSIVSTLIISTTFSKNSNINNKVGGACVEDESIEGGVYRSEKVFRMDYPEMEKRFKIYVYPADEESDHGNYTNYHKISGKYASEGYFFKNIRESVFLTDDPDQAHLFFIPISCHKMHQKVSSYKKMASIVGRYVEGLILKYPYWNRTLGADHFFLTCHEIDVAATEGVPLLAKNSIRVVCSPSYSKGFIPHKDVSLPLIMQPFSKPAGGNDTDNRTILGYWAGICSSDTRKKLVNLWGHDDELDIQNSTSYNAARMKKFYSSKFCICPVGSRLTSNRITMAIHYGCVPVILADYFDLPFNDILDWRKFSVIVKERDVYRLKDILKAKAGADFRMLHSNLVKLNSNNQKITKLTATSQNE</sequence>
<evidence type="ECO:0000256" key="4">
    <source>
        <dbReference type="ARBA" id="ARBA00022968"/>
    </source>
</evidence>
<evidence type="ECO:0000313" key="9">
    <source>
        <dbReference type="Proteomes" id="UP001318860"/>
    </source>
</evidence>
<feature type="transmembrane region" description="Helical" evidence="6">
    <location>
        <begin position="12"/>
        <end position="35"/>
    </location>
</feature>
<evidence type="ECO:0000256" key="6">
    <source>
        <dbReference type="SAM" id="Phobius"/>
    </source>
</evidence>
<keyword evidence="6" id="KW-1133">Transmembrane helix</keyword>
<keyword evidence="5" id="KW-0333">Golgi apparatus</keyword>
<reference evidence="8 9" key="1">
    <citation type="journal article" date="2021" name="Comput. Struct. Biotechnol. J.">
        <title>De novo genome assembly of the potent medicinal plant Rehmannia glutinosa using nanopore technology.</title>
        <authorList>
            <person name="Ma L."/>
            <person name="Dong C."/>
            <person name="Song C."/>
            <person name="Wang X."/>
            <person name="Zheng X."/>
            <person name="Niu Y."/>
            <person name="Chen S."/>
            <person name="Feng W."/>
        </authorList>
    </citation>
    <scope>NUCLEOTIDE SEQUENCE [LARGE SCALE GENOMIC DNA]</scope>
    <source>
        <strain evidence="8">DH-2019</strain>
    </source>
</reference>
<name>A0ABR0VKL2_REHGL</name>
<comment type="similarity">
    <text evidence="2">Belongs to the glycosyltransferase 47 family.</text>
</comment>